<dbReference type="WBParaSite" id="maker-uti_cns_0045755-snap-gene-0.17-mRNA-1">
    <property type="protein sequence ID" value="maker-uti_cns_0045755-snap-gene-0.17-mRNA-1"/>
    <property type="gene ID" value="maker-uti_cns_0045755-snap-gene-0.17"/>
</dbReference>
<name>A0A1I8J421_9PLAT</name>
<keyword evidence="1" id="KW-1185">Reference proteome</keyword>
<sequence length="247" mass="27153">MSQHSSKVAVKSAADVGVGGEFTELEREKTVMLEELVTLRCDDIAKVLEVDESLIADLRQRHSSTCCSIYDAWSQGNQALRQMYGASQRAPRLRLFPMDEETFKQQQQQQEKLLHQHRRQRLPPIRPSAAQIHRVIQPPLPPSPETPSSVAVDPKEIIVDEAAEKMLTTLADQVVSESLSAAADAAQLHLTAVRLVGLTVESAQRRLHRMNSASSSTSASSRAAVDSRSGSGRKYASLGSVDELEDE</sequence>
<reference evidence="2" key="1">
    <citation type="submission" date="2016-11" db="UniProtKB">
        <authorList>
            <consortium name="WormBaseParasite"/>
        </authorList>
    </citation>
    <scope>IDENTIFICATION</scope>
</reference>
<accession>A0A1I8J421</accession>
<evidence type="ECO:0000313" key="1">
    <source>
        <dbReference type="Proteomes" id="UP000095280"/>
    </source>
</evidence>
<dbReference type="AlphaFoldDB" id="A0A1I8J421"/>
<protein>
    <submittedName>
        <fullName evidence="2">Uncharacterized protein</fullName>
    </submittedName>
</protein>
<proteinExistence type="predicted"/>
<dbReference type="Proteomes" id="UP000095280">
    <property type="component" value="Unplaced"/>
</dbReference>
<evidence type="ECO:0000313" key="2">
    <source>
        <dbReference type="WBParaSite" id="maker-uti_cns_0045755-snap-gene-0.17-mRNA-1"/>
    </source>
</evidence>
<organism evidence="1 2">
    <name type="scientific">Macrostomum lignano</name>
    <dbReference type="NCBI Taxonomy" id="282301"/>
    <lineage>
        <taxon>Eukaryota</taxon>
        <taxon>Metazoa</taxon>
        <taxon>Spiralia</taxon>
        <taxon>Lophotrochozoa</taxon>
        <taxon>Platyhelminthes</taxon>
        <taxon>Rhabditophora</taxon>
        <taxon>Macrostomorpha</taxon>
        <taxon>Macrostomida</taxon>
        <taxon>Macrostomidae</taxon>
        <taxon>Macrostomum</taxon>
    </lineage>
</organism>